<dbReference type="InterPro" id="IPR036869">
    <property type="entry name" value="J_dom_sf"/>
</dbReference>
<dbReference type="PROSITE" id="PS50076">
    <property type="entry name" value="DNAJ_2"/>
    <property type="match status" value="1"/>
</dbReference>
<protein>
    <submittedName>
        <fullName evidence="2">DnaJ domain-containing protein</fullName>
    </submittedName>
</protein>
<evidence type="ECO:0000259" key="1">
    <source>
        <dbReference type="PROSITE" id="PS50076"/>
    </source>
</evidence>
<sequence length="100" mass="11453">MAAVCKSLYEILEIPVGATGQEIKAAYRRLARVYHPDVVTLKLKDSSADKFMSIHAAYSTLSDPQKRIVYDRKLFHRRDQPLAAKFSCYSGRNWETDQCL</sequence>
<dbReference type="InterPro" id="IPR018253">
    <property type="entry name" value="DnaJ_domain_CS"/>
</dbReference>
<dbReference type="EMBL" id="BDDD01000946">
    <property type="protein sequence ID" value="GAV71825.1"/>
    <property type="molecule type" value="Genomic_DNA"/>
</dbReference>
<keyword evidence="3" id="KW-1185">Reference proteome</keyword>
<dbReference type="STRING" id="3775.A0A1Q3BV02"/>
<proteinExistence type="predicted"/>
<dbReference type="InterPro" id="IPR052276">
    <property type="entry name" value="Diphthamide-biosynth_chaperone"/>
</dbReference>
<dbReference type="Gene3D" id="1.10.287.110">
    <property type="entry name" value="DnaJ domain"/>
    <property type="match status" value="1"/>
</dbReference>
<dbReference type="Proteomes" id="UP000187406">
    <property type="component" value="Unassembled WGS sequence"/>
</dbReference>
<comment type="caution">
    <text evidence="2">The sequence shown here is derived from an EMBL/GenBank/DDBJ whole genome shotgun (WGS) entry which is preliminary data.</text>
</comment>
<dbReference type="PRINTS" id="PR00625">
    <property type="entry name" value="JDOMAIN"/>
</dbReference>
<reference evidence="3" key="1">
    <citation type="submission" date="2016-04" db="EMBL/GenBank/DDBJ databases">
        <title>Cephalotus genome sequencing.</title>
        <authorList>
            <person name="Fukushima K."/>
            <person name="Hasebe M."/>
            <person name="Fang X."/>
        </authorList>
    </citation>
    <scope>NUCLEOTIDE SEQUENCE [LARGE SCALE GENOMIC DNA]</scope>
    <source>
        <strain evidence="3">cv. St1</strain>
    </source>
</reference>
<dbReference type="PANTHER" id="PTHR44240:SF33">
    <property type="entry name" value="OS03G0244950 PROTEIN"/>
    <property type="match status" value="1"/>
</dbReference>
<organism evidence="2 3">
    <name type="scientific">Cephalotus follicularis</name>
    <name type="common">Albany pitcher plant</name>
    <dbReference type="NCBI Taxonomy" id="3775"/>
    <lineage>
        <taxon>Eukaryota</taxon>
        <taxon>Viridiplantae</taxon>
        <taxon>Streptophyta</taxon>
        <taxon>Embryophyta</taxon>
        <taxon>Tracheophyta</taxon>
        <taxon>Spermatophyta</taxon>
        <taxon>Magnoliopsida</taxon>
        <taxon>eudicotyledons</taxon>
        <taxon>Gunneridae</taxon>
        <taxon>Pentapetalae</taxon>
        <taxon>rosids</taxon>
        <taxon>fabids</taxon>
        <taxon>Oxalidales</taxon>
        <taxon>Cephalotaceae</taxon>
        <taxon>Cephalotus</taxon>
    </lineage>
</organism>
<dbReference type="OrthoDB" id="445556at2759"/>
<dbReference type="Pfam" id="PF00226">
    <property type="entry name" value="DnaJ"/>
    <property type="match status" value="1"/>
</dbReference>
<gene>
    <name evidence="2" type="ORF">CFOL_v3_15314</name>
</gene>
<feature type="domain" description="J" evidence="1">
    <location>
        <begin position="7"/>
        <end position="74"/>
    </location>
</feature>
<name>A0A1Q3BV02_CEPFO</name>
<dbReference type="CDD" id="cd06257">
    <property type="entry name" value="DnaJ"/>
    <property type="match status" value="1"/>
</dbReference>
<dbReference type="InterPro" id="IPR001623">
    <property type="entry name" value="DnaJ_domain"/>
</dbReference>
<dbReference type="PROSITE" id="PS00636">
    <property type="entry name" value="DNAJ_1"/>
    <property type="match status" value="1"/>
</dbReference>
<dbReference type="PANTHER" id="PTHR44240">
    <property type="entry name" value="DNAJ DOMAIN (PROKARYOTIC HEAT SHOCK PROTEIN)-RELATED"/>
    <property type="match status" value="1"/>
</dbReference>
<dbReference type="FunCoup" id="A0A1Q3BV02">
    <property type="interactions" value="389"/>
</dbReference>
<evidence type="ECO:0000313" key="3">
    <source>
        <dbReference type="Proteomes" id="UP000187406"/>
    </source>
</evidence>
<evidence type="ECO:0000313" key="2">
    <source>
        <dbReference type="EMBL" id="GAV71825.1"/>
    </source>
</evidence>
<dbReference type="AlphaFoldDB" id="A0A1Q3BV02"/>
<dbReference type="SUPFAM" id="SSF46565">
    <property type="entry name" value="Chaperone J-domain"/>
    <property type="match status" value="1"/>
</dbReference>
<accession>A0A1Q3BV02</accession>
<dbReference type="InParanoid" id="A0A1Q3BV02"/>
<dbReference type="SMART" id="SM00271">
    <property type="entry name" value="DnaJ"/>
    <property type="match status" value="1"/>
</dbReference>